<feature type="transmembrane region" description="Helical" evidence="6">
    <location>
        <begin position="182"/>
        <end position="202"/>
    </location>
</feature>
<feature type="transmembrane region" description="Helical" evidence="6">
    <location>
        <begin position="324"/>
        <end position="344"/>
    </location>
</feature>
<evidence type="ECO:0000256" key="2">
    <source>
        <dbReference type="ARBA" id="ARBA00022448"/>
    </source>
</evidence>
<dbReference type="PANTHER" id="PTHR43791:SF36">
    <property type="entry name" value="TRANSPORTER, PUTATIVE (AFU_ORTHOLOGUE AFUA_6G08340)-RELATED"/>
    <property type="match status" value="1"/>
</dbReference>
<sequence length="504" mass="55791">MDVDLKTDNKATVTEEHLHIEVTDKHSFDKHSFDEHAEVVDKKAERALKLKSDFLILPIMSLTYLIAYMDRNNLGNAKIMTFTKDTHLTSKQFYNCLTIFYVGYLTCMLAGNLALRAWGPDRTIGGACVFFGAIVCGLSQAKNYGSVMALRVLVGCGEAFIQGGGLYLSLWYSRHELATRAAIYYSTSTISGCFSGLIAYGVQKDLNGTHGMSAWQWLFLVEGIPSIAVGILILFLLPQFPDRLKKKHWLFTEDEVALAVSRASAYNVAGAKLKWSDVLRALKEPKTYMMAFIYGGVGMGSAAVGNFLPSIIKSFGYSAVHSQLFTVIPYACATVSLVTVNFVSDRFRRKGIFVAGSLVLAIVGYIILMTITNNAGRIFATCLVLSGIYPAIILVFSWANTNSCGYTKRATSWAVAGIFAQCFSIAASQVYTDPPRYLKGHGVMLAFLSFSLINTLAVYLWMKRANAKKEEIELDYRQRGIAHPHYSTSLEDEGDGHIKFRYVL</sequence>
<evidence type="ECO:0000259" key="7">
    <source>
        <dbReference type="PROSITE" id="PS50850"/>
    </source>
</evidence>
<dbReference type="SUPFAM" id="SSF103473">
    <property type="entry name" value="MFS general substrate transporter"/>
    <property type="match status" value="1"/>
</dbReference>
<dbReference type="FunFam" id="1.20.1250.20:FF:000013">
    <property type="entry name" value="MFS general substrate transporter"/>
    <property type="match status" value="1"/>
</dbReference>
<reference evidence="8 9" key="1">
    <citation type="submission" date="2015-01" db="EMBL/GenBank/DDBJ databases">
        <title>The Genome Sequence of Fonsecaea multimorphosa CBS 102226.</title>
        <authorList>
            <consortium name="The Broad Institute Genomics Platform"/>
            <person name="Cuomo C."/>
            <person name="de Hoog S."/>
            <person name="Gorbushina A."/>
            <person name="Stielow B."/>
            <person name="Teixiera M."/>
            <person name="Abouelleil A."/>
            <person name="Chapman S.B."/>
            <person name="Priest M."/>
            <person name="Young S.K."/>
            <person name="Wortman J."/>
            <person name="Nusbaum C."/>
            <person name="Birren B."/>
        </authorList>
    </citation>
    <scope>NUCLEOTIDE SEQUENCE [LARGE SCALE GENOMIC DNA]</scope>
    <source>
        <strain evidence="8 9">CBS 102226</strain>
    </source>
</reference>
<keyword evidence="5 6" id="KW-0472">Membrane</keyword>
<feature type="transmembrane region" description="Helical" evidence="6">
    <location>
        <begin position="214"/>
        <end position="237"/>
    </location>
</feature>
<evidence type="ECO:0000256" key="3">
    <source>
        <dbReference type="ARBA" id="ARBA00022692"/>
    </source>
</evidence>
<dbReference type="GO" id="GO:0016020">
    <property type="term" value="C:membrane"/>
    <property type="evidence" value="ECO:0007669"/>
    <property type="project" value="UniProtKB-SubCell"/>
</dbReference>
<keyword evidence="3 6" id="KW-0812">Transmembrane</keyword>
<dbReference type="PROSITE" id="PS50850">
    <property type="entry name" value="MFS"/>
    <property type="match status" value="1"/>
</dbReference>
<dbReference type="GO" id="GO:0022857">
    <property type="term" value="F:transmembrane transporter activity"/>
    <property type="evidence" value="ECO:0007669"/>
    <property type="project" value="InterPro"/>
</dbReference>
<dbReference type="RefSeq" id="XP_016626655.1">
    <property type="nucleotide sequence ID" value="XM_016782196.1"/>
</dbReference>
<evidence type="ECO:0000256" key="1">
    <source>
        <dbReference type="ARBA" id="ARBA00004141"/>
    </source>
</evidence>
<protein>
    <recommendedName>
        <fullName evidence="7">Major facilitator superfamily (MFS) profile domain-containing protein</fullName>
    </recommendedName>
</protein>
<dbReference type="Pfam" id="PF07690">
    <property type="entry name" value="MFS_1"/>
    <property type="match status" value="1"/>
</dbReference>
<feature type="transmembrane region" description="Helical" evidence="6">
    <location>
        <begin position="147"/>
        <end position="170"/>
    </location>
</feature>
<dbReference type="PANTHER" id="PTHR43791">
    <property type="entry name" value="PERMEASE-RELATED"/>
    <property type="match status" value="1"/>
</dbReference>
<evidence type="ECO:0000313" key="8">
    <source>
        <dbReference type="EMBL" id="KIX92532.1"/>
    </source>
</evidence>
<dbReference type="InterPro" id="IPR036259">
    <property type="entry name" value="MFS_trans_sf"/>
</dbReference>
<proteinExistence type="predicted"/>
<gene>
    <name evidence="8" type="ORF">Z520_11708</name>
</gene>
<keyword evidence="9" id="KW-1185">Reference proteome</keyword>
<dbReference type="InterPro" id="IPR011701">
    <property type="entry name" value="MFS"/>
</dbReference>
<keyword evidence="4 6" id="KW-1133">Transmembrane helix</keyword>
<feature type="transmembrane region" description="Helical" evidence="6">
    <location>
        <begin position="351"/>
        <end position="372"/>
    </location>
</feature>
<dbReference type="InterPro" id="IPR020846">
    <property type="entry name" value="MFS_dom"/>
</dbReference>
<evidence type="ECO:0000256" key="6">
    <source>
        <dbReference type="SAM" id="Phobius"/>
    </source>
</evidence>
<evidence type="ECO:0000256" key="5">
    <source>
        <dbReference type="ARBA" id="ARBA00023136"/>
    </source>
</evidence>
<dbReference type="Proteomes" id="UP000053411">
    <property type="component" value="Unassembled WGS sequence"/>
</dbReference>
<feature type="transmembrane region" description="Helical" evidence="6">
    <location>
        <begin position="411"/>
        <end position="431"/>
    </location>
</feature>
<feature type="transmembrane region" description="Helical" evidence="6">
    <location>
        <begin position="443"/>
        <end position="462"/>
    </location>
</feature>
<dbReference type="VEuPathDB" id="FungiDB:Z520_11708"/>
<dbReference type="GeneID" id="27717454"/>
<evidence type="ECO:0000256" key="4">
    <source>
        <dbReference type="ARBA" id="ARBA00022989"/>
    </source>
</evidence>
<feature type="transmembrane region" description="Helical" evidence="6">
    <location>
        <begin position="92"/>
        <end position="111"/>
    </location>
</feature>
<comment type="subcellular location">
    <subcellularLocation>
        <location evidence="1">Membrane</location>
        <topology evidence="1">Multi-pass membrane protein</topology>
    </subcellularLocation>
</comment>
<dbReference type="AlphaFoldDB" id="A0A0D2JH79"/>
<evidence type="ECO:0000313" key="9">
    <source>
        <dbReference type="Proteomes" id="UP000053411"/>
    </source>
</evidence>
<dbReference type="EMBL" id="KN848103">
    <property type="protein sequence ID" value="KIX92532.1"/>
    <property type="molecule type" value="Genomic_DNA"/>
</dbReference>
<dbReference type="OrthoDB" id="2985014at2759"/>
<feature type="transmembrane region" description="Helical" evidence="6">
    <location>
        <begin position="378"/>
        <end position="399"/>
    </location>
</feature>
<accession>A0A0D2JH79</accession>
<name>A0A0D2JH79_9EURO</name>
<feature type="domain" description="Major facilitator superfamily (MFS) profile" evidence="7">
    <location>
        <begin position="56"/>
        <end position="504"/>
    </location>
</feature>
<feature type="transmembrane region" description="Helical" evidence="6">
    <location>
        <begin position="288"/>
        <end position="312"/>
    </location>
</feature>
<keyword evidence="2" id="KW-0813">Transport</keyword>
<organism evidence="8 9">
    <name type="scientific">Fonsecaea multimorphosa CBS 102226</name>
    <dbReference type="NCBI Taxonomy" id="1442371"/>
    <lineage>
        <taxon>Eukaryota</taxon>
        <taxon>Fungi</taxon>
        <taxon>Dikarya</taxon>
        <taxon>Ascomycota</taxon>
        <taxon>Pezizomycotina</taxon>
        <taxon>Eurotiomycetes</taxon>
        <taxon>Chaetothyriomycetidae</taxon>
        <taxon>Chaetothyriales</taxon>
        <taxon>Herpotrichiellaceae</taxon>
        <taxon>Fonsecaea</taxon>
    </lineage>
</organism>
<dbReference type="Gene3D" id="1.20.1250.20">
    <property type="entry name" value="MFS general substrate transporter like domains"/>
    <property type="match status" value="2"/>
</dbReference>